<comment type="caution">
    <text evidence="2">The sequence shown here is derived from an EMBL/GenBank/DDBJ whole genome shotgun (WGS) entry which is preliminary data.</text>
</comment>
<dbReference type="Pfam" id="PF04015">
    <property type="entry name" value="DUF362"/>
    <property type="match status" value="1"/>
</dbReference>
<dbReference type="AlphaFoldDB" id="A0A2V1IYC5"/>
<evidence type="ECO:0000259" key="1">
    <source>
        <dbReference type="Pfam" id="PF04015"/>
    </source>
</evidence>
<evidence type="ECO:0000313" key="3">
    <source>
        <dbReference type="Proteomes" id="UP000244925"/>
    </source>
</evidence>
<proteinExistence type="predicted"/>
<name>A0A2V1IYC5_9BACT</name>
<keyword evidence="3" id="KW-1185">Reference proteome</keyword>
<dbReference type="EMBL" id="PUBV01000006">
    <property type="protein sequence ID" value="PWB08460.1"/>
    <property type="molecule type" value="Genomic_DNA"/>
</dbReference>
<organism evidence="2 3">
    <name type="scientific">Paramuribaculum intestinale</name>
    <dbReference type="NCBI Taxonomy" id="2094151"/>
    <lineage>
        <taxon>Bacteria</taxon>
        <taxon>Pseudomonadati</taxon>
        <taxon>Bacteroidota</taxon>
        <taxon>Bacteroidia</taxon>
        <taxon>Bacteroidales</taxon>
        <taxon>Muribaculaceae</taxon>
        <taxon>Paramuribaculum</taxon>
    </lineage>
</organism>
<feature type="domain" description="DUF362" evidence="1">
    <location>
        <begin position="1"/>
        <end position="98"/>
    </location>
</feature>
<dbReference type="Proteomes" id="UP000244925">
    <property type="component" value="Unassembled WGS sequence"/>
</dbReference>
<sequence>MLGIASADGKAWVHTAGKTTNPAELWNHIPADSIFQESMAEACEAIINHIGDKVVYINVDNNLSIDCDCNGNPDPAELADLGIFASLDPVAVDRACVDAVRQSPDHGKQHLIERIEARRAPHLLDYAEQLGLGKQRYNLVEIK</sequence>
<protein>
    <submittedName>
        <fullName evidence="2">DUF362 domain-containing protein</fullName>
    </submittedName>
</protein>
<accession>A0A2V1IYC5</accession>
<gene>
    <name evidence="2" type="ORF">C5O25_04645</name>
</gene>
<dbReference type="InterPro" id="IPR007160">
    <property type="entry name" value="DUF362"/>
</dbReference>
<evidence type="ECO:0000313" key="2">
    <source>
        <dbReference type="EMBL" id="PWB08460.1"/>
    </source>
</evidence>
<reference evidence="3" key="1">
    <citation type="submission" date="2018-02" db="EMBL/GenBank/DDBJ databases">
        <authorList>
            <person name="Clavel T."/>
            <person name="Strowig T."/>
        </authorList>
    </citation>
    <scope>NUCLEOTIDE SEQUENCE [LARGE SCALE GENOMIC DNA]</scope>
    <source>
        <strain evidence="3">DSM 100764</strain>
    </source>
</reference>